<dbReference type="SMART" id="SM00345">
    <property type="entry name" value="HTH_GNTR"/>
    <property type="match status" value="1"/>
</dbReference>
<dbReference type="CDD" id="cd07377">
    <property type="entry name" value="WHTH_GntR"/>
    <property type="match status" value="1"/>
</dbReference>
<dbReference type="GO" id="GO:0008483">
    <property type="term" value="F:transaminase activity"/>
    <property type="evidence" value="ECO:0007669"/>
    <property type="project" value="UniProtKB-KW"/>
</dbReference>
<dbReference type="GO" id="GO:0003700">
    <property type="term" value="F:DNA-binding transcription factor activity"/>
    <property type="evidence" value="ECO:0007669"/>
    <property type="project" value="InterPro"/>
</dbReference>
<evidence type="ECO:0000256" key="1">
    <source>
        <dbReference type="ARBA" id="ARBA00005384"/>
    </source>
</evidence>
<dbReference type="InterPro" id="IPR051446">
    <property type="entry name" value="HTH_trans_reg/aminotransferase"/>
</dbReference>
<dbReference type="Proteomes" id="UP000002366">
    <property type="component" value="Chromosome"/>
</dbReference>
<evidence type="ECO:0000256" key="5">
    <source>
        <dbReference type="ARBA" id="ARBA00023163"/>
    </source>
</evidence>
<evidence type="ECO:0000313" key="8">
    <source>
        <dbReference type="Proteomes" id="UP000002366"/>
    </source>
</evidence>
<gene>
    <name evidence="7" type="ordered locus">Amico_0380</name>
</gene>
<sequence>MKGKIDMIEIPLDYDSDIPLYRQITFHLKKMIEKEALPPGLKLPGSRQLAKDLGVGRVTVIEAYRLLADYGYVVERGRSGTYVAQRKTCNENREQKIETNWDLDCVRPSSDLIPATELSRIARDVLAFWGPQALCEAPLAGLDTLRQVLVEHGASRGIPAFWKDVFVTAGGRHGLALSLGALRRCGVEKMWVEELTYPDAIAIAQSEGLSIGILPPLEEIAETWYESLSGADVLYLVPSFQNPTGQTISVAVRQMILQGSIRYGFWILEDDAYGELRYGDTSISALKAMDGADKVVYLGSFSQVLFPGLRIGYSLVPEQLEDSFICIQARKWGPVSSLDQLVVQKFIEGKGLESALELARGAIESRMKALTGALMEKLPKAQFLMPEGGIYLWLRLPGLDGWDAAQKARKQGVLVTPGNIFSLDSKRVEAVRLSVCGVPSEHITSIVGCLDKAWNASLFPLRHF</sequence>
<dbReference type="InterPro" id="IPR015424">
    <property type="entry name" value="PyrdxlP-dep_Trfase"/>
</dbReference>
<dbReference type="PROSITE" id="PS50949">
    <property type="entry name" value="HTH_GNTR"/>
    <property type="match status" value="1"/>
</dbReference>
<keyword evidence="5" id="KW-0804">Transcription</keyword>
<dbReference type="GO" id="GO:0003677">
    <property type="term" value="F:DNA binding"/>
    <property type="evidence" value="ECO:0007669"/>
    <property type="project" value="UniProtKB-KW"/>
</dbReference>
<evidence type="ECO:0000259" key="6">
    <source>
        <dbReference type="PROSITE" id="PS50949"/>
    </source>
</evidence>
<dbReference type="Pfam" id="PF00392">
    <property type="entry name" value="GntR"/>
    <property type="match status" value="1"/>
</dbReference>
<dbReference type="Gene3D" id="1.10.10.10">
    <property type="entry name" value="Winged helix-like DNA-binding domain superfamily/Winged helix DNA-binding domain"/>
    <property type="match status" value="1"/>
</dbReference>
<dbReference type="HOGENOM" id="CLU_017584_0_1_0"/>
<organism evidence="7 8">
    <name type="scientific">Aminobacterium colombiense (strain DSM 12261 / ALA-1)</name>
    <dbReference type="NCBI Taxonomy" id="572547"/>
    <lineage>
        <taxon>Bacteria</taxon>
        <taxon>Thermotogati</taxon>
        <taxon>Synergistota</taxon>
        <taxon>Synergistia</taxon>
        <taxon>Synergistales</taxon>
        <taxon>Aminobacteriaceae</taxon>
        <taxon>Aminobacterium</taxon>
    </lineage>
</organism>
<dbReference type="InterPro" id="IPR036388">
    <property type="entry name" value="WH-like_DNA-bd_sf"/>
</dbReference>
<dbReference type="Pfam" id="PF00155">
    <property type="entry name" value="Aminotran_1_2"/>
    <property type="match status" value="1"/>
</dbReference>
<keyword evidence="7" id="KW-0032">Aminotransferase</keyword>
<evidence type="ECO:0000256" key="2">
    <source>
        <dbReference type="ARBA" id="ARBA00022898"/>
    </source>
</evidence>
<dbReference type="Gene3D" id="3.40.640.10">
    <property type="entry name" value="Type I PLP-dependent aspartate aminotransferase-like (Major domain)"/>
    <property type="match status" value="1"/>
</dbReference>
<dbReference type="SUPFAM" id="SSF53383">
    <property type="entry name" value="PLP-dependent transferases"/>
    <property type="match status" value="1"/>
</dbReference>
<proteinExistence type="inferred from homology"/>
<dbReference type="InterPro" id="IPR015421">
    <property type="entry name" value="PyrdxlP-dep_Trfase_major"/>
</dbReference>
<evidence type="ECO:0000313" key="7">
    <source>
        <dbReference type="EMBL" id="ADE56523.1"/>
    </source>
</evidence>
<dbReference type="PANTHER" id="PTHR46577">
    <property type="entry name" value="HTH-TYPE TRANSCRIPTIONAL REGULATORY PROTEIN GABR"/>
    <property type="match status" value="1"/>
</dbReference>
<keyword evidence="8" id="KW-1185">Reference proteome</keyword>
<protein>
    <submittedName>
        <fullName evidence="7">Transcriptional regulator, GntR family with aminotransferase domain</fullName>
    </submittedName>
</protein>
<dbReference type="InterPro" id="IPR000524">
    <property type="entry name" value="Tscrpt_reg_HTH_GntR"/>
</dbReference>
<comment type="similarity">
    <text evidence="1">In the C-terminal section; belongs to the class-I pyridoxal-phosphate-dependent aminotransferase family.</text>
</comment>
<evidence type="ECO:0000256" key="4">
    <source>
        <dbReference type="ARBA" id="ARBA00023125"/>
    </source>
</evidence>
<evidence type="ECO:0000256" key="3">
    <source>
        <dbReference type="ARBA" id="ARBA00023015"/>
    </source>
</evidence>
<dbReference type="PRINTS" id="PR00035">
    <property type="entry name" value="HTHGNTR"/>
</dbReference>
<dbReference type="InterPro" id="IPR004839">
    <property type="entry name" value="Aminotransferase_I/II_large"/>
</dbReference>
<keyword evidence="7" id="KW-0808">Transferase</keyword>
<reference evidence="7 8" key="1">
    <citation type="journal article" date="2010" name="Stand. Genomic Sci.">
        <title>Complete genome sequence of Aminobacterium colombiense type strain (ALA-1).</title>
        <authorList>
            <person name="Chertkov O."/>
            <person name="Sikorski J."/>
            <person name="Brambilla E."/>
            <person name="Lapidus A."/>
            <person name="Copeland A."/>
            <person name="Glavina Del Rio T."/>
            <person name="Nolan M."/>
            <person name="Lucas S."/>
            <person name="Tice H."/>
            <person name="Cheng J.F."/>
            <person name="Han C."/>
            <person name="Detter J.C."/>
            <person name="Bruce D."/>
            <person name="Tapia R."/>
            <person name="Goodwin L."/>
            <person name="Pitluck S."/>
            <person name="Liolios K."/>
            <person name="Ivanova N."/>
            <person name="Mavromatis K."/>
            <person name="Ovchinnikova G."/>
            <person name="Pati A."/>
            <person name="Chen A."/>
            <person name="Palaniappan K."/>
            <person name="Land M."/>
            <person name="Hauser L."/>
            <person name="Chang Y.J."/>
            <person name="Jeffries C.D."/>
            <person name="Spring S."/>
            <person name="Rohde M."/>
            <person name="Goker M."/>
            <person name="Bristow J."/>
            <person name="Eisen J.A."/>
            <person name="Markowitz V."/>
            <person name="Hugenholtz P."/>
            <person name="Kyrpides N.C."/>
            <person name="Klenk H.P."/>
        </authorList>
    </citation>
    <scope>NUCLEOTIDE SEQUENCE [LARGE SCALE GENOMIC DNA]</scope>
    <source>
        <strain evidence="8">DSM 12261 / ALA-1</strain>
    </source>
</reference>
<dbReference type="GO" id="GO:0030170">
    <property type="term" value="F:pyridoxal phosphate binding"/>
    <property type="evidence" value="ECO:0007669"/>
    <property type="project" value="InterPro"/>
</dbReference>
<name>D5ED91_AMICL</name>
<dbReference type="eggNOG" id="COG1167">
    <property type="taxonomic scope" value="Bacteria"/>
</dbReference>
<accession>D5ED91</accession>
<dbReference type="STRING" id="572547.Amico_0380"/>
<keyword evidence="3" id="KW-0805">Transcription regulation</keyword>
<keyword evidence="4" id="KW-0238">DNA-binding</keyword>
<dbReference type="SUPFAM" id="SSF46785">
    <property type="entry name" value="Winged helix' DNA-binding domain"/>
    <property type="match status" value="1"/>
</dbReference>
<keyword evidence="2" id="KW-0663">Pyridoxal phosphate</keyword>
<dbReference type="InterPro" id="IPR036390">
    <property type="entry name" value="WH_DNA-bd_sf"/>
</dbReference>
<dbReference type="PANTHER" id="PTHR46577:SF2">
    <property type="entry name" value="TRANSCRIPTIONAL REGULATORY PROTEIN"/>
    <property type="match status" value="1"/>
</dbReference>
<dbReference type="KEGG" id="aco:Amico_0380"/>
<dbReference type="EMBL" id="CP001997">
    <property type="protein sequence ID" value="ADE56523.1"/>
    <property type="molecule type" value="Genomic_DNA"/>
</dbReference>
<dbReference type="AlphaFoldDB" id="D5ED91"/>
<dbReference type="CDD" id="cd00609">
    <property type="entry name" value="AAT_like"/>
    <property type="match status" value="1"/>
</dbReference>
<feature type="domain" description="HTH gntR-type" evidence="6">
    <location>
        <begin position="18"/>
        <end position="86"/>
    </location>
</feature>